<gene>
    <name evidence="2" type="ordered locus">LOC_Os11g11620</name>
</gene>
<dbReference type="EMBL" id="AC133005">
    <property type="protein sequence ID" value="AAX95855.1"/>
    <property type="molecule type" value="Genomic_DNA"/>
</dbReference>
<dbReference type="PANTHER" id="PTHR31589">
    <property type="entry name" value="PROTEIN, PUTATIVE (DUF239)-RELATED-RELATED"/>
    <property type="match status" value="1"/>
</dbReference>
<dbReference type="Pfam" id="PF03080">
    <property type="entry name" value="Neprosin"/>
    <property type="match status" value="1"/>
</dbReference>
<dbReference type="InterPro" id="IPR053168">
    <property type="entry name" value="Glutamic_endopeptidase"/>
</dbReference>
<reference evidence="3" key="1">
    <citation type="journal article" date="2005" name="Nature">
        <title>The map-based sequence of the rice genome.</title>
        <authorList>
            <consortium name="International rice genome sequencing project (IRGSP)"/>
            <person name="Matsumoto T."/>
            <person name="Wu J."/>
            <person name="Kanamori H."/>
            <person name="Katayose Y."/>
            <person name="Fujisawa M."/>
            <person name="Namiki N."/>
            <person name="Mizuno H."/>
            <person name="Yamamoto K."/>
            <person name="Antonio B.A."/>
            <person name="Baba T."/>
            <person name="Sakata K."/>
            <person name="Nagamura Y."/>
            <person name="Aoki H."/>
            <person name="Arikawa K."/>
            <person name="Arita K."/>
            <person name="Bito T."/>
            <person name="Chiden Y."/>
            <person name="Fujitsuka N."/>
            <person name="Fukunaka R."/>
            <person name="Hamada M."/>
            <person name="Harada C."/>
            <person name="Hayashi A."/>
            <person name="Hijishita S."/>
            <person name="Honda M."/>
            <person name="Hosokawa S."/>
            <person name="Ichikawa Y."/>
            <person name="Idonuma A."/>
            <person name="Iijima M."/>
            <person name="Ikeda M."/>
            <person name="Ikeno M."/>
            <person name="Ito K."/>
            <person name="Ito S."/>
            <person name="Ito T."/>
            <person name="Ito Y."/>
            <person name="Ito Y."/>
            <person name="Iwabuchi A."/>
            <person name="Kamiya K."/>
            <person name="Karasawa W."/>
            <person name="Kurita K."/>
            <person name="Katagiri S."/>
            <person name="Kikuta A."/>
            <person name="Kobayashi H."/>
            <person name="Kobayashi N."/>
            <person name="Machita K."/>
            <person name="Maehara T."/>
            <person name="Masukawa M."/>
            <person name="Mizubayashi T."/>
            <person name="Mukai Y."/>
            <person name="Nagasaki H."/>
            <person name="Nagata Y."/>
            <person name="Naito S."/>
            <person name="Nakashima M."/>
            <person name="Nakama Y."/>
            <person name="Nakamichi Y."/>
            <person name="Nakamura M."/>
            <person name="Meguro A."/>
            <person name="Negishi M."/>
            <person name="Ohta I."/>
            <person name="Ohta T."/>
            <person name="Okamoto M."/>
            <person name="Ono N."/>
            <person name="Saji S."/>
            <person name="Sakaguchi M."/>
            <person name="Sakai K."/>
            <person name="Shibata M."/>
            <person name="Shimokawa T."/>
            <person name="Song J."/>
            <person name="Takazaki Y."/>
            <person name="Terasawa K."/>
            <person name="Tsugane M."/>
            <person name="Tsuji K."/>
            <person name="Ueda S."/>
            <person name="Waki K."/>
            <person name="Yamagata H."/>
            <person name="Yamamoto M."/>
            <person name="Yamamoto S."/>
            <person name="Yamane H."/>
            <person name="Yoshiki S."/>
            <person name="Yoshihara R."/>
            <person name="Yukawa K."/>
            <person name="Zhong H."/>
            <person name="Yano M."/>
            <person name="Yuan Q."/>
            <person name="Ouyang S."/>
            <person name="Liu J."/>
            <person name="Jones K.M."/>
            <person name="Gansberger K."/>
            <person name="Moffat K."/>
            <person name="Hill J."/>
            <person name="Bera J."/>
            <person name="Fadrosh D."/>
            <person name="Jin S."/>
            <person name="Johri S."/>
            <person name="Kim M."/>
            <person name="Overton L."/>
            <person name="Reardon M."/>
            <person name="Tsitrin T."/>
            <person name="Vuong H."/>
            <person name="Weaver B."/>
            <person name="Ciecko A."/>
            <person name="Tallon L."/>
            <person name="Jackson J."/>
            <person name="Pai G."/>
            <person name="Aken S.V."/>
            <person name="Utterback T."/>
            <person name="Reidmuller S."/>
            <person name="Feldblyum T."/>
            <person name="Hsiao J."/>
            <person name="Zismann V."/>
            <person name="Iobst S."/>
            <person name="de Vazeille A.R."/>
            <person name="Buell C.R."/>
            <person name="Ying K."/>
            <person name="Li Y."/>
            <person name="Lu T."/>
            <person name="Huang Y."/>
            <person name="Zhao Q."/>
            <person name="Feng Q."/>
            <person name="Zhang L."/>
            <person name="Zhu J."/>
            <person name="Weng Q."/>
            <person name="Mu J."/>
            <person name="Lu Y."/>
            <person name="Fan D."/>
            <person name="Liu Y."/>
            <person name="Guan J."/>
            <person name="Zhang Y."/>
            <person name="Yu S."/>
            <person name="Liu X."/>
            <person name="Zhang Y."/>
            <person name="Hong G."/>
            <person name="Han B."/>
            <person name="Choisne N."/>
            <person name="Demange N."/>
            <person name="Orjeda G."/>
            <person name="Samain S."/>
            <person name="Cattolico L."/>
            <person name="Pelletier E."/>
            <person name="Couloux A."/>
            <person name="Segurens B."/>
            <person name="Wincker P."/>
            <person name="D'Hont A."/>
            <person name="Scarpelli C."/>
            <person name="Weissenbach J."/>
            <person name="Salanoubat M."/>
            <person name="Quetier F."/>
            <person name="Yu Y."/>
            <person name="Kim H.R."/>
            <person name="Rambo T."/>
            <person name="Currie J."/>
            <person name="Collura K."/>
            <person name="Luo M."/>
            <person name="Yang T."/>
            <person name="Ammiraju J.S.S."/>
            <person name="Engler F."/>
            <person name="Soderlund C."/>
            <person name="Wing R.A."/>
            <person name="Palmer L.E."/>
            <person name="de la Bastide M."/>
            <person name="Spiegel L."/>
            <person name="Nascimento L."/>
            <person name="Zutavern T."/>
            <person name="O'Shaughnessy A."/>
            <person name="Dike S."/>
            <person name="Dedhia N."/>
            <person name="Preston R."/>
            <person name="Balija V."/>
            <person name="McCombie W.R."/>
            <person name="Chow T."/>
            <person name="Chen H."/>
            <person name="Chung M."/>
            <person name="Chen C."/>
            <person name="Shaw J."/>
            <person name="Wu H."/>
            <person name="Hsiao K."/>
            <person name="Chao Y."/>
            <person name="Chu M."/>
            <person name="Cheng C."/>
            <person name="Hour A."/>
            <person name="Lee P."/>
            <person name="Lin S."/>
            <person name="Lin Y."/>
            <person name="Liou J."/>
            <person name="Liu S."/>
            <person name="Hsing Y."/>
            <person name="Raghuvanshi S."/>
            <person name="Mohanty A."/>
            <person name="Bharti A.K."/>
            <person name="Gaur A."/>
            <person name="Gupta V."/>
            <person name="Kumar D."/>
            <person name="Ravi V."/>
            <person name="Vij S."/>
            <person name="Kapur A."/>
            <person name="Khurana P."/>
            <person name="Khurana P."/>
            <person name="Khurana J.P."/>
            <person name="Tyagi A.K."/>
            <person name="Gaikwad K."/>
            <person name="Singh A."/>
            <person name="Dalal V."/>
            <person name="Srivastava S."/>
            <person name="Dixit A."/>
            <person name="Pal A.K."/>
            <person name="Ghazi I.A."/>
            <person name="Yadav M."/>
            <person name="Pandit A."/>
            <person name="Bhargava A."/>
            <person name="Sureshbabu K."/>
            <person name="Batra K."/>
            <person name="Sharma T.R."/>
            <person name="Mohapatra T."/>
            <person name="Singh N.K."/>
            <person name="Messing J."/>
            <person name="Nelson A.B."/>
            <person name="Fuks G."/>
            <person name="Kavchok S."/>
            <person name="Keizer G."/>
            <person name="Linton E."/>
            <person name="Llaca V."/>
            <person name="Song R."/>
            <person name="Tanyolac B."/>
            <person name="Young S."/>
            <person name="Ho-Il K."/>
            <person name="Hahn J.H."/>
            <person name="Sangsakoo G."/>
            <person name="Vanavichit A."/>
            <person name="de Mattos Luiz.A.T."/>
            <person name="Zimmer P.D."/>
            <person name="Malone G."/>
            <person name="Dellagostin O."/>
            <person name="de Oliveira A.C."/>
            <person name="Bevan M."/>
            <person name="Bancroft I."/>
            <person name="Minx P."/>
            <person name="Cordum H."/>
            <person name="Wilson R."/>
            <person name="Cheng Z."/>
            <person name="Jin W."/>
            <person name="Jiang J."/>
            <person name="Leong S.A."/>
            <person name="Iwama H."/>
            <person name="Gojobori T."/>
            <person name="Itoh T."/>
            <person name="Niimura Y."/>
            <person name="Fujii Y."/>
            <person name="Habara T."/>
            <person name="Sakai H."/>
            <person name="Sato Y."/>
            <person name="Wilson G."/>
            <person name="Kumar K."/>
            <person name="McCouch S."/>
            <person name="Juretic N."/>
            <person name="Hoen D."/>
            <person name="Wright S."/>
            <person name="Bruskiewich R."/>
            <person name="Bureau T."/>
            <person name="Miyao A."/>
            <person name="Hirochika H."/>
            <person name="Nishikawa T."/>
            <person name="Kadowaki K."/>
            <person name="Sugiura M."/>
            <person name="Burr B."/>
            <person name="Sasaki T."/>
        </authorList>
    </citation>
    <scope>NUCLEOTIDE SEQUENCE [LARGE SCALE GENOMIC DNA]</scope>
    <source>
        <strain evidence="3">cv. Nipponbare</strain>
    </source>
</reference>
<accession>Q2R8N0</accession>
<organism evidence="2 3">
    <name type="scientific">Oryza sativa subsp. japonica</name>
    <name type="common">Rice</name>
    <dbReference type="NCBI Taxonomy" id="39947"/>
    <lineage>
        <taxon>Eukaryota</taxon>
        <taxon>Viridiplantae</taxon>
        <taxon>Streptophyta</taxon>
        <taxon>Embryophyta</taxon>
        <taxon>Tracheophyta</taxon>
        <taxon>Spermatophyta</taxon>
        <taxon>Magnoliopsida</taxon>
        <taxon>Liliopsida</taxon>
        <taxon>Poales</taxon>
        <taxon>Poaceae</taxon>
        <taxon>BOP clade</taxon>
        <taxon>Oryzoideae</taxon>
        <taxon>Oryzeae</taxon>
        <taxon>Oryzinae</taxon>
        <taxon>Oryza</taxon>
        <taxon>Oryza sativa</taxon>
    </lineage>
</organism>
<dbReference type="AlphaFoldDB" id="Q2R8N0"/>
<feature type="domain" description="Neprosin PEP catalytic" evidence="1">
    <location>
        <begin position="1"/>
        <end position="262"/>
    </location>
</feature>
<evidence type="ECO:0000313" key="2">
    <source>
        <dbReference type="EMBL" id="AAX95855.1"/>
    </source>
</evidence>
<evidence type="ECO:0000259" key="1">
    <source>
        <dbReference type="PROSITE" id="PS52045"/>
    </source>
</evidence>
<sequence>MGMNFPGFNGVVLSVVGDVPVDSEAPVVTSSIYPEFAGPVFEDAHRGRVCVRVFIGVSARALCRFLLNQYLIAVPDRSNNEVDPESYNDSQTHFTTSWFVEESKKGCLDMRCPGFQRTGGSHPFVPGQVINPVSSTSRRKQYITVRVSKDQNSGDWEIYFGFDGKAKIIGYYPRSLFTSLSNKPVNIVFGGFAFWKEHKPSPPMGSGIAPPKNAASFSNLKFFDAAGNAHPIDHDLAHVSDCYPVTDVRDGVFSYGGPGNVC</sequence>
<dbReference type="PANTHER" id="PTHR31589:SF236">
    <property type="entry name" value="NEPROSIN DOMAIN-CONTAINING PROTEIN"/>
    <property type="match status" value="1"/>
</dbReference>
<dbReference type="InterPro" id="IPR004314">
    <property type="entry name" value="Neprosin"/>
</dbReference>
<dbReference type="Proteomes" id="UP000000763">
    <property type="component" value="Chromosome 11"/>
</dbReference>
<reference evidence="3" key="2">
    <citation type="journal article" date="2008" name="Nucleic Acids Res.">
        <title>The rice annotation project database (RAP-DB): 2008 update.</title>
        <authorList>
            <consortium name="The rice annotation project (RAP)"/>
        </authorList>
    </citation>
    <scope>GENOME REANNOTATION</scope>
    <source>
        <strain evidence="3">cv. Nipponbare</strain>
    </source>
</reference>
<protein>
    <recommendedName>
        <fullName evidence="1">Neprosin PEP catalytic domain-containing protein</fullName>
    </recommendedName>
</protein>
<name>Q2R8N0_ORYSJ</name>
<proteinExistence type="predicted"/>
<dbReference type="PROSITE" id="PS52045">
    <property type="entry name" value="NEPROSIN_PEP_CD"/>
    <property type="match status" value="1"/>
</dbReference>
<evidence type="ECO:0000313" key="3">
    <source>
        <dbReference type="Proteomes" id="UP000000763"/>
    </source>
</evidence>